<dbReference type="PROSITE" id="PS50244">
    <property type="entry name" value="S5A_REDUCTASE"/>
    <property type="match status" value="1"/>
</dbReference>
<dbReference type="GO" id="GO:0005789">
    <property type="term" value="C:endoplasmic reticulum membrane"/>
    <property type="evidence" value="ECO:0007669"/>
    <property type="project" value="UniProtKB-SubCell"/>
</dbReference>
<proteinExistence type="inferred from homology"/>
<evidence type="ECO:0000256" key="4">
    <source>
        <dbReference type="ARBA" id="ARBA00022692"/>
    </source>
</evidence>
<dbReference type="Proteomes" id="UP000829720">
    <property type="component" value="Unassembled WGS sequence"/>
</dbReference>
<evidence type="ECO:0000256" key="10">
    <source>
        <dbReference type="ARBA" id="ARBA00022989"/>
    </source>
</evidence>
<feature type="transmembrane region" description="Helical" evidence="18">
    <location>
        <begin position="44"/>
        <end position="67"/>
    </location>
</feature>
<dbReference type="InterPro" id="IPR016636">
    <property type="entry name" value="3-oxo-5-alpha-steroid_4-DH"/>
</dbReference>
<evidence type="ECO:0000256" key="5">
    <source>
        <dbReference type="ARBA" id="ARBA00022782"/>
    </source>
</evidence>
<keyword evidence="11" id="KW-0560">Oxidoreductase</keyword>
<dbReference type="PANTHER" id="PTHR10556:SF37">
    <property type="entry name" value="3-OXO-5-ALPHA-STEROID 4-DEHYDROGENASE 2"/>
    <property type="match status" value="1"/>
</dbReference>
<evidence type="ECO:0000256" key="13">
    <source>
        <dbReference type="ARBA" id="ARBA00023136"/>
    </source>
</evidence>
<evidence type="ECO:0000256" key="11">
    <source>
        <dbReference type="ARBA" id="ARBA00023002"/>
    </source>
</evidence>
<comment type="caution">
    <text evidence="20">The sequence shown here is derived from an EMBL/GenBank/DDBJ whole genome shotgun (WGS) entry which is preliminary data.</text>
</comment>
<feature type="transmembrane region" description="Helical" evidence="18">
    <location>
        <begin position="79"/>
        <end position="98"/>
    </location>
</feature>
<dbReference type="OrthoDB" id="5788137at2759"/>
<dbReference type="EMBL" id="JAERUA010000010">
    <property type="protein sequence ID" value="KAI1894690.1"/>
    <property type="molecule type" value="Genomic_DNA"/>
</dbReference>
<comment type="function">
    <text evidence="14">Converts testosterone (T) into 5-alpha-dihydrotestosterone (DHT) and progesterone or corticosterone into their corresponding 5-alpha-3-oxosteroids. It plays a central role in sexual differentiation and androgen physiology.</text>
</comment>
<evidence type="ECO:0000256" key="17">
    <source>
        <dbReference type="ARBA" id="ARBA00049397"/>
    </source>
</evidence>
<evidence type="ECO:0000256" key="15">
    <source>
        <dbReference type="ARBA" id="ARBA00048164"/>
    </source>
</evidence>
<keyword evidence="9" id="KW-0726">Sexual differentiation</keyword>
<evidence type="ECO:0000256" key="12">
    <source>
        <dbReference type="ARBA" id="ARBA00023098"/>
    </source>
</evidence>
<dbReference type="FunFam" id="1.20.120.1630:FF:000002">
    <property type="entry name" value="Steroid 5 alpha-reductase 1"/>
    <property type="match status" value="1"/>
</dbReference>
<dbReference type="InterPro" id="IPR039357">
    <property type="entry name" value="SRD5A/TECR"/>
</dbReference>
<feature type="transmembrane region" description="Helical" evidence="18">
    <location>
        <begin position="7"/>
        <end position="24"/>
    </location>
</feature>
<dbReference type="PIRSF" id="PIRSF015596">
    <property type="entry name" value="5_alpha-SR2"/>
    <property type="match status" value="1"/>
</dbReference>
<reference evidence="20" key="1">
    <citation type="submission" date="2021-01" db="EMBL/GenBank/DDBJ databases">
        <authorList>
            <person name="Zahm M."/>
            <person name="Roques C."/>
            <person name="Cabau C."/>
            <person name="Klopp C."/>
            <person name="Donnadieu C."/>
            <person name="Jouanno E."/>
            <person name="Lampietro C."/>
            <person name="Louis A."/>
            <person name="Herpin A."/>
            <person name="Echchiki A."/>
            <person name="Berthelot C."/>
            <person name="Parey E."/>
            <person name="Roest-Crollius H."/>
            <person name="Braasch I."/>
            <person name="Postlethwait J."/>
            <person name="Bobe J."/>
            <person name="Montfort J."/>
            <person name="Bouchez O."/>
            <person name="Begum T."/>
            <person name="Mejri S."/>
            <person name="Adams A."/>
            <person name="Chen W.-J."/>
            <person name="Guiguen Y."/>
        </authorList>
    </citation>
    <scope>NUCLEOTIDE SEQUENCE</scope>
    <source>
        <tissue evidence="20">Blood</tissue>
    </source>
</reference>
<evidence type="ECO:0000259" key="19">
    <source>
        <dbReference type="Pfam" id="PF02544"/>
    </source>
</evidence>
<gene>
    <name evidence="20" type="ORF">AGOR_G00118350</name>
</gene>
<evidence type="ECO:0000256" key="18">
    <source>
        <dbReference type="PIRNR" id="PIRNR015596"/>
    </source>
</evidence>
<protein>
    <recommendedName>
        <fullName evidence="18">3-oxo-5alpha-steroid 4-dehydrogenase (NADP(+))</fullName>
        <ecNumber evidence="18">1.3.1.22</ecNumber>
    </recommendedName>
</protein>
<evidence type="ECO:0000313" key="20">
    <source>
        <dbReference type="EMBL" id="KAI1894690.1"/>
    </source>
</evidence>
<comment type="similarity">
    <text evidence="3 18">Belongs to the steroid 5-alpha reductase family.</text>
</comment>
<accession>A0A8T3DEX7</accession>
<organism evidence="20 21">
    <name type="scientific">Albula goreensis</name>
    <dbReference type="NCBI Taxonomy" id="1534307"/>
    <lineage>
        <taxon>Eukaryota</taxon>
        <taxon>Metazoa</taxon>
        <taxon>Chordata</taxon>
        <taxon>Craniata</taxon>
        <taxon>Vertebrata</taxon>
        <taxon>Euteleostomi</taxon>
        <taxon>Actinopterygii</taxon>
        <taxon>Neopterygii</taxon>
        <taxon>Teleostei</taxon>
        <taxon>Albuliformes</taxon>
        <taxon>Albulidae</taxon>
        <taxon>Albula</taxon>
    </lineage>
</organism>
<dbReference type="AlphaFoldDB" id="A0A8T3DEX7"/>
<evidence type="ECO:0000256" key="9">
    <source>
        <dbReference type="ARBA" id="ARBA00022928"/>
    </source>
</evidence>
<feature type="domain" description="3-oxo-5-alpha-steroid 4-dehydrogenase C-terminal" evidence="19">
    <location>
        <begin position="103"/>
        <end position="251"/>
    </location>
</feature>
<keyword evidence="7" id="KW-0492">Microsome</keyword>
<dbReference type="InterPro" id="IPR001104">
    <property type="entry name" value="3-oxo-5_a-steroid_4-DH_C"/>
</dbReference>
<keyword evidence="8" id="KW-0521">NADP</keyword>
<evidence type="ECO:0000313" key="21">
    <source>
        <dbReference type="Proteomes" id="UP000829720"/>
    </source>
</evidence>
<keyword evidence="5" id="KW-0221">Differentiation</keyword>
<dbReference type="Pfam" id="PF02544">
    <property type="entry name" value="Steroid_dh"/>
    <property type="match status" value="1"/>
</dbReference>
<dbReference type="Gene3D" id="1.20.120.1630">
    <property type="match status" value="1"/>
</dbReference>
<comment type="subcellular location">
    <subcellularLocation>
        <location evidence="2">Endoplasmic reticulum membrane</location>
        <topology evidence="2">Multi-pass membrane protein</topology>
    </subcellularLocation>
    <subcellularLocation>
        <location evidence="1">Microsome membrane</location>
        <topology evidence="1">Multi-pass membrane protein</topology>
    </subcellularLocation>
</comment>
<evidence type="ECO:0000256" key="8">
    <source>
        <dbReference type="ARBA" id="ARBA00022857"/>
    </source>
</evidence>
<keyword evidence="13 18" id="KW-0472">Membrane</keyword>
<comment type="catalytic activity">
    <reaction evidence="17">
        <text>17beta-hydroxy-5alpha-androstan-3-one + NADP(+) = testosterone + NADPH + H(+)</text>
        <dbReference type="Rhea" id="RHEA:50820"/>
        <dbReference type="ChEBI" id="CHEBI:15378"/>
        <dbReference type="ChEBI" id="CHEBI:16330"/>
        <dbReference type="ChEBI" id="CHEBI:17347"/>
        <dbReference type="ChEBI" id="CHEBI:57783"/>
        <dbReference type="ChEBI" id="CHEBI:58349"/>
        <dbReference type="EC" id="1.3.1.22"/>
    </reaction>
    <physiologicalReaction direction="right-to-left" evidence="17">
        <dbReference type="Rhea" id="RHEA:50822"/>
    </physiologicalReaction>
</comment>
<keyword evidence="12" id="KW-0443">Lipid metabolism</keyword>
<dbReference type="PANTHER" id="PTHR10556">
    <property type="entry name" value="3-OXO-5-ALPHA-STEROID 4-DEHYDROGENASE"/>
    <property type="match status" value="1"/>
</dbReference>
<keyword evidence="21" id="KW-1185">Reference proteome</keyword>
<keyword evidence="4 18" id="KW-0812">Transmembrane</keyword>
<comment type="catalytic activity">
    <reaction evidence="15 18">
        <text>a 3-oxo-5alpha-steroid + NADP(+) = a 3-oxo-Delta(4)-steroid + NADPH + H(+)</text>
        <dbReference type="Rhea" id="RHEA:54384"/>
        <dbReference type="ChEBI" id="CHEBI:13601"/>
        <dbReference type="ChEBI" id="CHEBI:15378"/>
        <dbReference type="ChEBI" id="CHEBI:47909"/>
        <dbReference type="ChEBI" id="CHEBI:57783"/>
        <dbReference type="ChEBI" id="CHEBI:58349"/>
        <dbReference type="EC" id="1.3.1.22"/>
    </reaction>
</comment>
<comment type="catalytic activity">
    <reaction evidence="16">
        <text>5alpha-pregnane-3,20-dione + NADP(+) = progesterone + NADPH + H(+)</text>
        <dbReference type="Rhea" id="RHEA:21952"/>
        <dbReference type="ChEBI" id="CHEBI:15378"/>
        <dbReference type="ChEBI" id="CHEBI:17026"/>
        <dbReference type="ChEBI" id="CHEBI:28952"/>
        <dbReference type="ChEBI" id="CHEBI:57783"/>
        <dbReference type="ChEBI" id="CHEBI:58349"/>
        <dbReference type="EC" id="1.3.1.22"/>
    </reaction>
    <physiologicalReaction direction="right-to-left" evidence="16">
        <dbReference type="Rhea" id="RHEA:21954"/>
    </physiologicalReaction>
</comment>
<feature type="transmembrane region" description="Helical" evidence="18">
    <location>
        <begin position="104"/>
        <end position="122"/>
    </location>
</feature>
<evidence type="ECO:0000256" key="6">
    <source>
        <dbReference type="ARBA" id="ARBA00022824"/>
    </source>
</evidence>
<evidence type="ECO:0000256" key="1">
    <source>
        <dbReference type="ARBA" id="ARBA00004154"/>
    </source>
</evidence>
<feature type="transmembrane region" description="Helical" evidence="18">
    <location>
        <begin position="198"/>
        <end position="221"/>
    </location>
</feature>
<dbReference type="GO" id="GO:0006702">
    <property type="term" value="P:androgen biosynthetic process"/>
    <property type="evidence" value="ECO:0007669"/>
    <property type="project" value="UniProtKB-ARBA"/>
</dbReference>
<dbReference type="GO" id="GO:0007548">
    <property type="term" value="P:sex differentiation"/>
    <property type="evidence" value="ECO:0007669"/>
    <property type="project" value="UniProtKB-KW"/>
</dbReference>
<evidence type="ECO:0000256" key="14">
    <source>
        <dbReference type="ARBA" id="ARBA00045549"/>
    </source>
</evidence>
<dbReference type="GO" id="GO:0030154">
    <property type="term" value="P:cell differentiation"/>
    <property type="evidence" value="ECO:0007669"/>
    <property type="project" value="UniProtKB-KW"/>
</dbReference>
<keyword evidence="6" id="KW-0256">Endoplasmic reticulum</keyword>
<evidence type="ECO:0000256" key="16">
    <source>
        <dbReference type="ARBA" id="ARBA00048292"/>
    </source>
</evidence>
<dbReference type="GO" id="GO:0047751">
    <property type="term" value="F:3-oxo-5-alpha-steroid 4-dehydrogenase (NADP+) activity"/>
    <property type="evidence" value="ECO:0007669"/>
    <property type="project" value="UniProtKB-EC"/>
</dbReference>
<dbReference type="EC" id="1.3.1.22" evidence="18"/>
<evidence type="ECO:0000256" key="2">
    <source>
        <dbReference type="ARBA" id="ARBA00004477"/>
    </source>
</evidence>
<feature type="transmembrane region" description="Helical" evidence="18">
    <location>
        <begin position="143"/>
        <end position="160"/>
    </location>
</feature>
<keyword evidence="10 18" id="KW-1133">Transmembrane helix</keyword>
<name>A0A8T3DEX7_9TELE</name>
<sequence length="251" mass="29054">MLCQDNAMWYLSCGMVIGGVQFFLKQMREHTPYGRYVHPSRRWLVAAKVGWFLQELPSFLVPVFLVFMACAPSKLGQNLLLWTFCLHYFQRAFIFSLLTKGQPVPLKIVISAAVFCSINGFLQGHYLLCCFQYTHTWLNNARLVTGLIIFFLGMAINIHSDHILRCLRKPGEVAYKIPTGGLFEYVSSANYFGEIIEWLGFAIATWSMPAFSFAFFTMCFIGPRAYHHHRFYKEKFSDYPQTRKALIPFTF</sequence>
<evidence type="ECO:0000256" key="7">
    <source>
        <dbReference type="ARBA" id="ARBA00022848"/>
    </source>
</evidence>
<evidence type="ECO:0000256" key="3">
    <source>
        <dbReference type="ARBA" id="ARBA00007742"/>
    </source>
</evidence>